<accession>A0A223KWF8</accession>
<dbReference type="InterPro" id="IPR025202">
    <property type="entry name" value="PLD-like_dom"/>
</dbReference>
<keyword evidence="11" id="KW-1208">Phospholipid metabolism</keyword>
<dbReference type="NCBIfam" id="TIGR04265">
    <property type="entry name" value="bac_cardiolipin"/>
    <property type="match status" value="1"/>
</dbReference>
<evidence type="ECO:0000256" key="10">
    <source>
        <dbReference type="ARBA" id="ARBA00023209"/>
    </source>
</evidence>
<dbReference type="STRING" id="1314751.GCA_001591425_04298"/>
<reference evidence="14 15" key="1">
    <citation type="submission" date="2016-12" db="EMBL/GenBank/DDBJ databases">
        <title>The whole genome sequencing and assembly of Bacillus cohnii DSM 6307T strain.</title>
        <authorList>
            <person name="Lee Y.-J."/>
            <person name="Yi H."/>
            <person name="Bahn Y.-S."/>
            <person name="Kim J.F."/>
            <person name="Lee D.-W."/>
        </authorList>
    </citation>
    <scope>NUCLEOTIDE SEQUENCE [LARGE SCALE GENOMIC DNA]</scope>
    <source>
        <strain evidence="14 15">DSM 6307</strain>
    </source>
</reference>
<evidence type="ECO:0000256" key="8">
    <source>
        <dbReference type="ARBA" id="ARBA00023098"/>
    </source>
</evidence>
<dbReference type="PANTHER" id="PTHR21248">
    <property type="entry name" value="CARDIOLIPIN SYNTHASE"/>
    <property type="match status" value="1"/>
</dbReference>
<organism evidence="14 15">
    <name type="scientific">Sutcliffiella cohnii</name>
    <dbReference type="NCBI Taxonomy" id="33932"/>
    <lineage>
        <taxon>Bacteria</taxon>
        <taxon>Bacillati</taxon>
        <taxon>Bacillota</taxon>
        <taxon>Bacilli</taxon>
        <taxon>Bacillales</taxon>
        <taxon>Bacillaceae</taxon>
        <taxon>Sutcliffiella</taxon>
    </lineage>
</organism>
<dbReference type="AlphaFoldDB" id="A0A223KWF8"/>
<evidence type="ECO:0000256" key="2">
    <source>
        <dbReference type="ARBA" id="ARBA00022475"/>
    </source>
</evidence>
<feature type="domain" description="PLD phosphodiesterase" evidence="13">
    <location>
        <begin position="141"/>
        <end position="168"/>
    </location>
</feature>
<keyword evidence="4" id="KW-0808">Transferase</keyword>
<keyword evidence="8" id="KW-0443">Lipid metabolism</keyword>
<dbReference type="Pfam" id="PF13091">
    <property type="entry name" value="PLDc_2"/>
    <property type="match status" value="2"/>
</dbReference>
<dbReference type="FunFam" id="3.30.870.10:FF:000014">
    <property type="entry name" value="Cardiolipin synthase"/>
    <property type="match status" value="1"/>
</dbReference>
<evidence type="ECO:0000256" key="5">
    <source>
        <dbReference type="ARBA" id="ARBA00022692"/>
    </source>
</evidence>
<dbReference type="SUPFAM" id="SSF56024">
    <property type="entry name" value="Phospholipase D/nuclease"/>
    <property type="match status" value="2"/>
</dbReference>
<keyword evidence="3" id="KW-0444">Lipid biosynthesis</keyword>
<evidence type="ECO:0000256" key="7">
    <source>
        <dbReference type="ARBA" id="ARBA00022989"/>
    </source>
</evidence>
<keyword evidence="5" id="KW-0812">Transmembrane</keyword>
<feature type="domain" description="PLD phosphodiesterase" evidence="13">
    <location>
        <begin position="313"/>
        <end position="340"/>
    </location>
</feature>
<dbReference type="Gene3D" id="3.30.870.10">
    <property type="entry name" value="Endonuclease Chain A"/>
    <property type="match status" value="2"/>
</dbReference>
<dbReference type="CDD" id="cd09112">
    <property type="entry name" value="PLDc_CLS_2"/>
    <property type="match status" value="1"/>
</dbReference>
<evidence type="ECO:0000256" key="9">
    <source>
        <dbReference type="ARBA" id="ARBA00023136"/>
    </source>
</evidence>
<dbReference type="InterPro" id="IPR001736">
    <property type="entry name" value="PLipase_D/transphosphatidylase"/>
</dbReference>
<dbReference type="KEGG" id="bcoh:BC6307_22210"/>
<evidence type="ECO:0000313" key="15">
    <source>
        <dbReference type="Proteomes" id="UP000215224"/>
    </source>
</evidence>
<dbReference type="Proteomes" id="UP000215224">
    <property type="component" value="Chromosome"/>
</dbReference>
<gene>
    <name evidence="14" type="ORF">BC6307_22210</name>
</gene>
<dbReference type="SMART" id="SM00155">
    <property type="entry name" value="PLDc"/>
    <property type="match status" value="2"/>
</dbReference>
<dbReference type="GO" id="GO:0008808">
    <property type="term" value="F:cardiolipin synthase activity"/>
    <property type="evidence" value="ECO:0007669"/>
    <property type="project" value="UniProtKB-UniRule"/>
</dbReference>
<evidence type="ECO:0000256" key="4">
    <source>
        <dbReference type="ARBA" id="ARBA00022679"/>
    </source>
</evidence>
<dbReference type="InterPro" id="IPR022924">
    <property type="entry name" value="Cardiolipin_synthase"/>
</dbReference>
<comment type="subcellular location">
    <subcellularLocation>
        <location evidence="1">Cell membrane</location>
    </subcellularLocation>
</comment>
<dbReference type="PANTHER" id="PTHR21248:SF7">
    <property type="entry name" value="MINOR CARDIOLIPIN SYNTHASE CLSB"/>
    <property type="match status" value="1"/>
</dbReference>
<keyword evidence="15" id="KW-1185">Reference proteome</keyword>
<keyword evidence="10" id="KW-0594">Phospholipid biosynthesis</keyword>
<keyword evidence="9" id="KW-0472">Membrane</keyword>
<proteinExistence type="predicted"/>
<evidence type="ECO:0000256" key="1">
    <source>
        <dbReference type="ARBA" id="ARBA00004236"/>
    </source>
</evidence>
<evidence type="ECO:0000259" key="13">
    <source>
        <dbReference type="PROSITE" id="PS50035"/>
    </source>
</evidence>
<keyword evidence="2" id="KW-1003">Cell membrane</keyword>
<evidence type="ECO:0000256" key="6">
    <source>
        <dbReference type="ARBA" id="ARBA00022737"/>
    </source>
</evidence>
<keyword evidence="6" id="KW-0677">Repeat</keyword>
<name>A0A223KWF8_9BACI</name>
<evidence type="ECO:0000313" key="14">
    <source>
        <dbReference type="EMBL" id="AST93792.1"/>
    </source>
</evidence>
<dbReference type="EMBL" id="CP018866">
    <property type="protein sequence ID" value="AST93792.1"/>
    <property type="molecule type" value="Genomic_DNA"/>
</dbReference>
<dbReference type="PROSITE" id="PS50035">
    <property type="entry name" value="PLD"/>
    <property type="match status" value="2"/>
</dbReference>
<dbReference type="CDD" id="cd09110">
    <property type="entry name" value="PLDc_CLS_1"/>
    <property type="match status" value="1"/>
</dbReference>
<dbReference type="GO" id="GO:0032049">
    <property type="term" value="P:cardiolipin biosynthetic process"/>
    <property type="evidence" value="ECO:0007669"/>
    <property type="project" value="UniProtKB-UniRule"/>
</dbReference>
<evidence type="ECO:0000256" key="11">
    <source>
        <dbReference type="ARBA" id="ARBA00023264"/>
    </source>
</evidence>
<protein>
    <recommendedName>
        <fullName evidence="12">Cardiolipin synthase</fullName>
        <ecNumber evidence="12">2.7.8.-</ecNumber>
    </recommendedName>
</protein>
<keyword evidence="7" id="KW-1133">Transmembrane helix</keyword>
<dbReference type="EC" id="2.7.8.-" evidence="12"/>
<dbReference type="RefSeq" id="WP_066420526.1">
    <property type="nucleotide sequence ID" value="NZ_CP018866.1"/>
</dbReference>
<evidence type="ECO:0000256" key="12">
    <source>
        <dbReference type="NCBIfam" id="TIGR04265"/>
    </source>
</evidence>
<sequence>MVIITVVLFALFLLIMLAILDFKLGRKKHLAEVEHDVFPKRKSNISLFTDGGTLFKHMYDDLREAKEHIHALFYIVREDHISKEFLSILKEKAEEGLEVRLLMDWGGSFKFKKETVQQLKGSGVEVYFCHPPKFPHLFYSINERNHRKITVIDGKIGYVGGYNVGKEYVGQDSKMGVWRDYHLKVTGEGVKDLQFQFLQDWKDDTGIDLRENNQYYPPLTPGEITHQFIPTNGAFLTETFVSLIKKAKKQIIIATPYFIPSDELIKELFNALNRGVKVSVLVPQKEDHLLLRDAGFNYFPALMQAGATIYRFYYGFYHAKVMVIDEEICDIGTANFDKRSLFLNHEINCLIYDSEFVQCVLHEIQEDMHNSEVLTPDYLKKRSFLAKGKQRVAKILSPLL</sequence>
<evidence type="ECO:0000256" key="3">
    <source>
        <dbReference type="ARBA" id="ARBA00022516"/>
    </source>
</evidence>
<dbReference type="GO" id="GO:0005886">
    <property type="term" value="C:plasma membrane"/>
    <property type="evidence" value="ECO:0007669"/>
    <property type="project" value="UniProtKB-SubCell"/>
</dbReference>